<feature type="domain" description="Myb-like" evidence="2">
    <location>
        <begin position="103"/>
        <end position="167"/>
    </location>
</feature>
<organism evidence="3 4">
    <name type="scientific">Liquidambar formosana</name>
    <name type="common">Formosan gum</name>
    <dbReference type="NCBI Taxonomy" id="63359"/>
    <lineage>
        <taxon>Eukaryota</taxon>
        <taxon>Viridiplantae</taxon>
        <taxon>Streptophyta</taxon>
        <taxon>Embryophyta</taxon>
        <taxon>Tracheophyta</taxon>
        <taxon>Spermatophyta</taxon>
        <taxon>Magnoliopsida</taxon>
        <taxon>eudicotyledons</taxon>
        <taxon>Gunneridae</taxon>
        <taxon>Pentapetalae</taxon>
        <taxon>Saxifragales</taxon>
        <taxon>Altingiaceae</taxon>
        <taxon>Liquidambar</taxon>
    </lineage>
</organism>
<evidence type="ECO:0000313" key="3">
    <source>
        <dbReference type="EMBL" id="KAK9278411.1"/>
    </source>
</evidence>
<proteinExistence type="predicted"/>
<reference evidence="3 4" key="1">
    <citation type="journal article" date="2024" name="Plant J.">
        <title>Genome sequences and population genomics reveal climatic adaptation and genomic divergence between two closely related sweetgum species.</title>
        <authorList>
            <person name="Xu W.Q."/>
            <person name="Ren C.Q."/>
            <person name="Zhang X.Y."/>
            <person name="Comes H.P."/>
            <person name="Liu X.H."/>
            <person name="Li Y.G."/>
            <person name="Kettle C.J."/>
            <person name="Jalonen R."/>
            <person name="Gaisberger H."/>
            <person name="Ma Y.Z."/>
            <person name="Qiu Y.X."/>
        </authorList>
    </citation>
    <scope>NUCLEOTIDE SEQUENCE [LARGE SCALE GENOMIC DNA]</scope>
    <source>
        <strain evidence="3">Hangzhou</strain>
    </source>
</reference>
<keyword evidence="4" id="KW-1185">Reference proteome</keyword>
<dbReference type="SMART" id="SM00717">
    <property type="entry name" value="SANT"/>
    <property type="match status" value="1"/>
</dbReference>
<dbReference type="PANTHER" id="PTHR43694">
    <property type="entry name" value="RIBONUCLEASE J"/>
    <property type="match status" value="1"/>
</dbReference>
<dbReference type="InterPro" id="IPR044822">
    <property type="entry name" value="Myb_DNA-bind_4"/>
</dbReference>
<feature type="compositionally biased region" description="Basic and acidic residues" evidence="1">
    <location>
        <begin position="74"/>
        <end position="84"/>
    </location>
</feature>
<sequence>MFSFPLTYYLFMQVMVFKLKDYCLRKTLLLRALTQKKDFLPLLMIQIISGNHSLCSRHPVDKLVKDSNGLVPREEYKLEPEKAGTESSEDDSVELPNSQPKSSKSGKRNKWKPEEVKKLIRMRRELHSRFQVTKGRMALWEEISTNLLAEGINRTPGQCKSLWASLNQKYEESKSDKKSRKIWPYFEDMNEILSDFESMATK</sequence>
<dbReference type="PANTHER" id="PTHR43694:SF1">
    <property type="entry name" value="RIBONUCLEASE J"/>
    <property type="match status" value="1"/>
</dbReference>
<dbReference type="Proteomes" id="UP001415857">
    <property type="component" value="Unassembled WGS sequence"/>
</dbReference>
<protein>
    <recommendedName>
        <fullName evidence="2">Myb-like domain-containing protein</fullName>
    </recommendedName>
</protein>
<dbReference type="InterPro" id="IPR001005">
    <property type="entry name" value="SANT/Myb"/>
</dbReference>
<evidence type="ECO:0000313" key="4">
    <source>
        <dbReference type="Proteomes" id="UP001415857"/>
    </source>
</evidence>
<name>A0AAP0WVR9_LIQFO</name>
<feature type="region of interest" description="Disordered" evidence="1">
    <location>
        <begin position="74"/>
        <end position="110"/>
    </location>
</feature>
<dbReference type="PROSITE" id="PS50090">
    <property type="entry name" value="MYB_LIKE"/>
    <property type="match status" value="1"/>
</dbReference>
<dbReference type="CDD" id="cd12203">
    <property type="entry name" value="GT1"/>
    <property type="match status" value="1"/>
</dbReference>
<dbReference type="AlphaFoldDB" id="A0AAP0WVR9"/>
<dbReference type="EMBL" id="JBBPBK010000009">
    <property type="protein sequence ID" value="KAK9278411.1"/>
    <property type="molecule type" value="Genomic_DNA"/>
</dbReference>
<dbReference type="Gene3D" id="1.10.10.60">
    <property type="entry name" value="Homeodomain-like"/>
    <property type="match status" value="1"/>
</dbReference>
<gene>
    <name evidence="3" type="ORF">L1049_027976</name>
</gene>
<comment type="caution">
    <text evidence="3">The sequence shown here is derived from an EMBL/GenBank/DDBJ whole genome shotgun (WGS) entry which is preliminary data.</text>
</comment>
<evidence type="ECO:0000256" key="1">
    <source>
        <dbReference type="SAM" id="MobiDB-lite"/>
    </source>
</evidence>
<dbReference type="Pfam" id="PF13837">
    <property type="entry name" value="Myb_DNA-bind_4"/>
    <property type="match status" value="1"/>
</dbReference>
<accession>A0AAP0WVR9</accession>
<evidence type="ECO:0000259" key="2">
    <source>
        <dbReference type="PROSITE" id="PS50090"/>
    </source>
</evidence>